<evidence type="ECO:0000313" key="3">
    <source>
        <dbReference type="Proteomes" id="UP000007015"/>
    </source>
</evidence>
<dbReference type="EMBL" id="CM000127">
    <property type="protein sequence ID" value="EAY85835.1"/>
    <property type="molecule type" value="Genomic_DNA"/>
</dbReference>
<protein>
    <submittedName>
        <fullName evidence="2">Uncharacterized protein</fullName>
    </submittedName>
</protein>
<dbReference type="HOGENOM" id="CLU_2007727_0_0_1"/>
<sequence>MSFPVDGSGDRGVFGSPLPLPLTLCAQASPAAAAVASALPRADLAKVAAVAFPKGGSSGPLQHPPPPPSFFSGGSDIPMVAASRADPAAMATLAAPAGRSGGGDIGDGVILGPKRGELALDASA</sequence>
<keyword evidence="3" id="KW-1185">Reference proteome</keyword>
<proteinExistence type="predicted"/>
<evidence type="ECO:0000313" key="2">
    <source>
        <dbReference type="EMBL" id="EAY85835.1"/>
    </source>
</evidence>
<gene>
    <name evidence="2" type="ORF">OsI_07197</name>
</gene>
<dbReference type="Gramene" id="BGIOSGA006483-TA">
    <property type="protein sequence ID" value="BGIOSGA006483-PA"/>
    <property type="gene ID" value="BGIOSGA006483"/>
</dbReference>
<dbReference type="AlphaFoldDB" id="A2X4S5"/>
<dbReference type="Proteomes" id="UP000007015">
    <property type="component" value="Chromosome 2"/>
</dbReference>
<organism evidence="2 3">
    <name type="scientific">Oryza sativa subsp. indica</name>
    <name type="common">Rice</name>
    <dbReference type="NCBI Taxonomy" id="39946"/>
    <lineage>
        <taxon>Eukaryota</taxon>
        <taxon>Viridiplantae</taxon>
        <taxon>Streptophyta</taxon>
        <taxon>Embryophyta</taxon>
        <taxon>Tracheophyta</taxon>
        <taxon>Spermatophyta</taxon>
        <taxon>Magnoliopsida</taxon>
        <taxon>Liliopsida</taxon>
        <taxon>Poales</taxon>
        <taxon>Poaceae</taxon>
        <taxon>BOP clade</taxon>
        <taxon>Oryzoideae</taxon>
        <taxon>Oryzeae</taxon>
        <taxon>Oryzinae</taxon>
        <taxon>Oryza</taxon>
        <taxon>Oryza sativa</taxon>
    </lineage>
</organism>
<feature type="region of interest" description="Disordered" evidence="1">
    <location>
        <begin position="55"/>
        <end position="77"/>
    </location>
</feature>
<evidence type="ECO:0000256" key="1">
    <source>
        <dbReference type="SAM" id="MobiDB-lite"/>
    </source>
</evidence>
<accession>A2X4S5</accession>
<name>A2X4S5_ORYSI</name>
<reference evidence="2 3" key="1">
    <citation type="journal article" date="2005" name="PLoS Biol.">
        <title>The genomes of Oryza sativa: a history of duplications.</title>
        <authorList>
            <person name="Yu J."/>
            <person name="Wang J."/>
            <person name="Lin W."/>
            <person name="Li S."/>
            <person name="Li H."/>
            <person name="Zhou J."/>
            <person name="Ni P."/>
            <person name="Dong W."/>
            <person name="Hu S."/>
            <person name="Zeng C."/>
            <person name="Zhang J."/>
            <person name="Zhang Y."/>
            <person name="Li R."/>
            <person name="Xu Z."/>
            <person name="Li S."/>
            <person name="Li X."/>
            <person name="Zheng H."/>
            <person name="Cong L."/>
            <person name="Lin L."/>
            <person name="Yin J."/>
            <person name="Geng J."/>
            <person name="Li G."/>
            <person name="Shi J."/>
            <person name="Liu J."/>
            <person name="Lv H."/>
            <person name="Li J."/>
            <person name="Wang J."/>
            <person name="Deng Y."/>
            <person name="Ran L."/>
            <person name="Shi X."/>
            <person name="Wang X."/>
            <person name="Wu Q."/>
            <person name="Li C."/>
            <person name="Ren X."/>
            <person name="Wang J."/>
            <person name="Wang X."/>
            <person name="Li D."/>
            <person name="Liu D."/>
            <person name="Zhang X."/>
            <person name="Ji Z."/>
            <person name="Zhao W."/>
            <person name="Sun Y."/>
            <person name="Zhang Z."/>
            <person name="Bao J."/>
            <person name="Han Y."/>
            <person name="Dong L."/>
            <person name="Ji J."/>
            <person name="Chen P."/>
            <person name="Wu S."/>
            <person name="Liu J."/>
            <person name="Xiao Y."/>
            <person name="Bu D."/>
            <person name="Tan J."/>
            <person name="Yang L."/>
            <person name="Ye C."/>
            <person name="Zhang J."/>
            <person name="Xu J."/>
            <person name="Zhou Y."/>
            <person name="Yu Y."/>
            <person name="Zhang B."/>
            <person name="Zhuang S."/>
            <person name="Wei H."/>
            <person name="Liu B."/>
            <person name="Lei M."/>
            <person name="Yu H."/>
            <person name="Li Y."/>
            <person name="Xu H."/>
            <person name="Wei S."/>
            <person name="He X."/>
            <person name="Fang L."/>
            <person name="Zhang Z."/>
            <person name="Zhang Y."/>
            <person name="Huang X."/>
            <person name="Su Z."/>
            <person name="Tong W."/>
            <person name="Li J."/>
            <person name="Tong Z."/>
            <person name="Li S."/>
            <person name="Ye J."/>
            <person name="Wang L."/>
            <person name="Fang L."/>
            <person name="Lei T."/>
            <person name="Chen C."/>
            <person name="Chen H."/>
            <person name="Xu Z."/>
            <person name="Li H."/>
            <person name="Huang H."/>
            <person name="Zhang F."/>
            <person name="Xu H."/>
            <person name="Li N."/>
            <person name="Zhao C."/>
            <person name="Li S."/>
            <person name="Dong L."/>
            <person name="Huang Y."/>
            <person name="Li L."/>
            <person name="Xi Y."/>
            <person name="Qi Q."/>
            <person name="Li W."/>
            <person name="Zhang B."/>
            <person name="Hu W."/>
            <person name="Zhang Y."/>
            <person name="Tian X."/>
            <person name="Jiao Y."/>
            <person name="Liang X."/>
            <person name="Jin J."/>
            <person name="Gao L."/>
            <person name="Zheng W."/>
            <person name="Hao B."/>
            <person name="Liu S."/>
            <person name="Wang W."/>
            <person name="Yuan L."/>
            <person name="Cao M."/>
            <person name="McDermott J."/>
            <person name="Samudrala R."/>
            <person name="Wang J."/>
            <person name="Wong G.K."/>
            <person name="Yang H."/>
        </authorList>
    </citation>
    <scope>NUCLEOTIDE SEQUENCE [LARGE SCALE GENOMIC DNA]</scope>
    <source>
        <strain evidence="3">cv. 93-11</strain>
    </source>
</reference>